<dbReference type="InterPro" id="IPR051616">
    <property type="entry name" value="Cul2-RING_E3_ligase_SR"/>
</dbReference>
<organism evidence="1 2">
    <name type="scientific">Sorghum bicolor</name>
    <name type="common">Sorghum</name>
    <name type="synonym">Sorghum vulgare</name>
    <dbReference type="NCBI Taxonomy" id="4558"/>
    <lineage>
        <taxon>Eukaryota</taxon>
        <taxon>Viridiplantae</taxon>
        <taxon>Streptophyta</taxon>
        <taxon>Embryophyta</taxon>
        <taxon>Tracheophyta</taxon>
        <taxon>Spermatophyta</taxon>
        <taxon>Magnoliopsida</taxon>
        <taxon>Liliopsida</taxon>
        <taxon>Poales</taxon>
        <taxon>Poaceae</taxon>
        <taxon>PACMAD clade</taxon>
        <taxon>Panicoideae</taxon>
        <taxon>Andropogonodae</taxon>
        <taxon>Andropogoneae</taxon>
        <taxon>Sorghinae</taxon>
        <taxon>Sorghum</taxon>
    </lineage>
</organism>
<protein>
    <submittedName>
        <fullName evidence="1">Uncharacterized protein</fullName>
    </submittedName>
</protein>
<dbReference type="EMBL" id="CM000761">
    <property type="protein sequence ID" value="OQU89173.1"/>
    <property type="molecule type" value="Genomic_DNA"/>
</dbReference>
<accession>A0A1W0W495</accession>
<reference evidence="1 2" key="1">
    <citation type="journal article" date="2009" name="Nature">
        <title>The Sorghum bicolor genome and the diversification of grasses.</title>
        <authorList>
            <person name="Paterson A.H."/>
            <person name="Bowers J.E."/>
            <person name="Bruggmann R."/>
            <person name="Dubchak I."/>
            <person name="Grimwood J."/>
            <person name="Gundlach H."/>
            <person name="Haberer G."/>
            <person name="Hellsten U."/>
            <person name="Mitros T."/>
            <person name="Poliakov A."/>
            <person name="Schmutz J."/>
            <person name="Spannagl M."/>
            <person name="Tang H."/>
            <person name="Wang X."/>
            <person name="Wicker T."/>
            <person name="Bharti A.K."/>
            <person name="Chapman J."/>
            <person name="Feltus F.A."/>
            <person name="Gowik U."/>
            <person name="Grigoriev I.V."/>
            <person name="Lyons E."/>
            <person name="Maher C.A."/>
            <person name="Martis M."/>
            <person name="Narechania A."/>
            <person name="Otillar R.P."/>
            <person name="Penning B.W."/>
            <person name="Salamov A.A."/>
            <person name="Wang Y."/>
            <person name="Zhang L."/>
            <person name="Carpita N.C."/>
            <person name="Freeling M."/>
            <person name="Gingle A.R."/>
            <person name="Hash C.T."/>
            <person name="Keller B."/>
            <person name="Klein P."/>
            <person name="Kresovich S."/>
            <person name="McCann M.C."/>
            <person name="Ming R."/>
            <person name="Peterson D.G."/>
            <person name="Mehboob-ur-Rahman"/>
            <person name="Ware D."/>
            <person name="Westhoff P."/>
            <person name="Mayer K.F."/>
            <person name="Messing J."/>
            <person name="Rokhsar D.S."/>
        </authorList>
    </citation>
    <scope>NUCLEOTIDE SEQUENCE [LARGE SCALE GENOMIC DNA]</scope>
    <source>
        <strain evidence="2">cv. BTx623</strain>
    </source>
</reference>
<proteinExistence type="predicted"/>
<keyword evidence="2" id="KW-1185">Reference proteome</keyword>
<dbReference type="InParanoid" id="A0A1W0W495"/>
<reference evidence="2" key="2">
    <citation type="journal article" date="2018" name="Plant J.">
        <title>The Sorghum bicolor reference genome: improved assembly, gene annotations, a transcriptome atlas, and signatures of genome organization.</title>
        <authorList>
            <person name="McCormick R.F."/>
            <person name="Truong S.K."/>
            <person name="Sreedasyam A."/>
            <person name="Jenkins J."/>
            <person name="Shu S."/>
            <person name="Sims D."/>
            <person name="Kennedy M."/>
            <person name="Amirebrahimi M."/>
            <person name="Weers B.D."/>
            <person name="McKinley B."/>
            <person name="Mattison A."/>
            <person name="Morishige D.T."/>
            <person name="Grimwood J."/>
            <person name="Schmutz J."/>
            <person name="Mullet J.E."/>
        </authorList>
    </citation>
    <scope>NUCLEOTIDE SEQUENCE [LARGE SCALE GENOMIC DNA]</scope>
    <source>
        <strain evidence="2">cv. BTx623</strain>
    </source>
</reference>
<dbReference type="Gene3D" id="1.25.40.10">
    <property type="entry name" value="Tetratricopeptide repeat domain"/>
    <property type="match status" value="1"/>
</dbReference>
<sequence length="97" mass="10843">MMCQTVLIENKGPNTARSLCWLRLGDGKCALSDTQQCKAMRPRWPKAWYCEGAALSLLKDYKGAANAFLEPQNSGFPVLNNHISSTLILLSEYHNKL</sequence>
<gene>
    <name evidence="1" type="ORF">SORBI_3002G154750</name>
</gene>
<dbReference type="AlphaFoldDB" id="A0A1W0W495"/>
<dbReference type="Proteomes" id="UP000000768">
    <property type="component" value="Chromosome 2"/>
</dbReference>
<dbReference type="SUPFAM" id="SSF48452">
    <property type="entry name" value="TPR-like"/>
    <property type="match status" value="1"/>
</dbReference>
<name>A0A1W0W495_SORBI</name>
<dbReference type="Gramene" id="OQU89173">
    <property type="protein sequence ID" value="OQU89173"/>
    <property type="gene ID" value="SORBI_3002G154750"/>
</dbReference>
<dbReference type="STRING" id="4558.A0A1W0W495"/>
<dbReference type="PANTHER" id="PTHR46224:SF57">
    <property type="entry name" value="ANKYRIN-LIKE PROTEIN"/>
    <property type="match status" value="1"/>
</dbReference>
<evidence type="ECO:0000313" key="1">
    <source>
        <dbReference type="EMBL" id="OQU89173.1"/>
    </source>
</evidence>
<evidence type="ECO:0000313" key="2">
    <source>
        <dbReference type="Proteomes" id="UP000000768"/>
    </source>
</evidence>
<dbReference type="PANTHER" id="PTHR46224">
    <property type="entry name" value="ANKYRIN REPEAT FAMILY PROTEIN"/>
    <property type="match status" value="1"/>
</dbReference>
<dbReference type="InterPro" id="IPR011990">
    <property type="entry name" value="TPR-like_helical_dom_sf"/>
</dbReference>